<dbReference type="InterPro" id="IPR001764">
    <property type="entry name" value="Glyco_hydro_3_N"/>
</dbReference>
<dbReference type="Proteomes" id="UP000241010">
    <property type="component" value="Unassembled WGS sequence"/>
</dbReference>
<dbReference type="InterPro" id="IPR019800">
    <property type="entry name" value="Glyco_hydro_3_AS"/>
</dbReference>
<evidence type="ECO:0000256" key="2">
    <source>
        <dbReference type="ARBA" id="ARBA00005336"/>
    </source>
</evidence>
<sequence>MTAVGRGACIFGCAGPVLLPEERAFFREADPFGFILFARNVETPDQLRRLTSELREAVGRDAPVLVDQEGGRVQRLRSPAWREYPPPLDAVRAAGPQAARMMALRYRLIAEELRAVGIDSNCAPVADVLSAATHPFLANRCYSDDPAAVTELARVVAEAHLASGVLPVIKHMPGHGRAAGDTHLALPTVSTDLETLLATDFAVFRALNHLPMAMTAHIVFSAVDDRPATCSPPMIRLIRDRIGFGGLLMTDDVGMEALSGTRAERAAAAIAAGCDIALHCNGKMDEMTGVAAAAGDMGPEALRRAGAALAARRPPEPVDIAALEAEHSGLLSGRGHG</sequence>
<dbReference type="InterPro" id="IPR050226">
    <property type="entry name" value="NagZ_Beta-hexosaminidase"/>
</dbReference>
<dbReference type="OrthoDB" id="9786661at2"/>
<dbReference type="PROSITE" id="PS00775">
    <property type="entry name" value="GLYCOSYL_HYDROL_F3"/>
    <property type="match status" value="1"/>
</dbReference>
<accession>A0A2T4K0D0</accession>
<name>A0A2T4K0D0_9RHOB</name>
<dbReference type="EC" id="3.2.1.52" evidence="3"/>
<evidence type="ECO:0000259" key="6">
    <source>
        <dbReference type="Pfam" id="PF00933"/>
    </source>
</evidence>
<evidence type="ECO:0000313" key="7">
    <source>
        <dbReference type="EMBL" id="PTE23631.1"/>
    </source>
</evidence>
<dbReference type="SUPFAM" id="SSF51445">
    <property type="entry name" value="(Trans)glycosidases"/>
    <property type="match status" value="1"/>
</dbReference>
<dbReference type="EMBL" id="PZKG01000002">
    <property type="protein sequence ID" value="PTE23631.1"/>
    <property type="molecule type" value="Genomic_DNA"/>
</dbReference>
<dbReference type="GO" id="GO:0005975">
    <property type="term" value="P:carbohydrate metabolic process"/>
    <property type="evidence" value="ECO:0007669"/>
    <property type="project" value="InterPro"/>
</dbReference>
<organism evidence="7 8">
    <name type="scientific">Cereibacter changlensis JA139</name>
    <dbReference type="NCBI Taxonomy" id="1188249"/>
    <lineage>
        <taxon>Bacteria</taxon>
        <taxon>Pseudomonadati</taxon>
        <taxon>Pseudomonadota</taxon>
        <taxon>Alphaproteobacteria</taxon>
        <taxon>Rhodobacterales</taxon>
        <taxon>Paracoccaceae</taxon>
        <taxon>Cereibacter</taxon>
    </lineage>
</organism>
<keyword evidence="4" id="KW-0378">Hydrolase</keyword>
<evidence type="ECO:0000256" key="1">
    <source>
        <dbReference type="ARBA" id="ARBA00001231"/>
    </source>
</evidence>
<dbReference type="GO" id="GO:0004563">
    <property type="term" value="F:beta-N-acetylhexosaminidase activity"/>
    <property type="evidence" value="ECO:0007669"/>
    <property type="project" value="UniProtKB-EC"/>
</dbReference>
<evidence type="ECO:0000313" key="8">
    <source>
        <dbReference type="Proteomes" id="UP000241010"/>
    </source>
</evidence>
<comment type="caution">
    <text evidence="7">The sequence shown here is derived from an EMBL/GenBank/DDBJ whole genome shotgun (WGS) entry which is preliminary data.</text>
</comment>
<dbReference type="InterPro" id="IPR017853">
    <property type="entry name" value="GH"/>
</dbReference>
<dbReference type="Gene3D" id="3.20.20.300">
    <property type="entry name" value="Glycoside hydrolase, family 3, N-terminal domain"/>
    <property type="match status" value="1"/>
</dbReference>
<dbReference type="AlphaFoldDB" id="A0A2T4K0D0"/>
<dbReference type="PANTHER" id="PTHR30480:SF13">
    <property type="entry name" value="BETA-HEXOSAMINIDASE"/>
    <property type="match status" value="1"/>
</dbReference>
<proteinExistence type="inferred from homology"/>
<reference evidence="7 8" key="1">
    <citation type="submission" date="2018-03" db="EMBL/GenBank/DDBJ databases">
        <title>Cereibacter changlensis.</title>
        <authorList>
            <person name="Meyer T.E."/>
            <person name="Miller S."/>
            <person name="Lodha T."/>
            <person name="Gandham S."/>
            <person name="Chintalapati S."/>
            <person name="Chintalapati V.R."/>
        </authorList>
    </citation>
    <scope>NUCLEOTIDE SEQUENCE [LARGE SCALE GENOMIC DNA]</scope>
    <source>
        <strain evidence="7 8">JA139</strain>
    </source>
</reference>
<dbReference type="GO" id="GO:0009254">
    <property type="term" value="P:peptidoglycan turnover"/>
    <property type="evidence" value="ECO:0007669"/>
    <property type="project" value="TreeGrafter"/>
</dbReference>
<evidence type="ECO:0000256" key="3">
    <source>
        <dbReference type="ARBA" id="ARBA00012663"/>
    </source>
</evidence>
<feature type="domain" description="Glycoside hydrolase family 3 N-terminal" evidence="6">
    <location>
        <begin position="33"/>
        <end position="293"/>
    </location>
</feature>
<dbReference type="PANTHER" id="PTHR30480">
    <property type="entry name" value="BETA-HEXOSAMINIDASE-RELATED"/>
    <property type="match status" value="1"/>
</dbReference>
<keyword evidence="5" id="KW-0326">Glycosidase</keyword>
<dbReference type="NCBIfam" id="NF003740">
    <property type="entry name" value="PRK05337.1"/>
    <property type="match status" value="1"/>
</dbReference>
<gene>
    <name evidence="7" type="ORF">C5F48_01015</name>
</gene>
<evidence type="ECO:0000256" key="4">
    <source>
        <dbReference type="ARBA" id="ARBA00022801"/>
    </source>
</evidence>
<dbReference type="InterPro" id="IPR036962">
    <property type="entry name" value="Glyco_hydro_3_N_sf"/>
</dbReference>
<keyword evidence="8" id="KW-1185">Reference proteome</keyword>
<evidence type="ECO:0000256" key="5">
    <source>
        <dbReference type="ARBA" id="ARBA00023295"/>
    </source>
</evidence>
<dbReference type="Pfam" id="PF00933">
    <property type="entry name" value="Glyco_hydro_3"/>
    <property type="match status" value="1"/>
</dbReference>
<dbReference type="RefSeq" id="WP_107662051.1">
    <property type="nucleotide sequence ID" value="NZ_PZKG01000002.1"/>
</dbReference>
<protein>
    <recommendedName>
        <fullName evidence="3">beta-N-acetylhexosaminidase</fullName>
        <ecNumber evidence="3">3.2.1.52</ecNumber>
    </recommendedName>
</protein>
<comment type="similarity">
    <text evidence="2">Belongs to the glycosyl hydrolase 3 family.</text>
</comment>
<comment type="catalytic activity">
    <reaction evidence="1">
        <text>Hydrolysis of terminal non-reducing N-acetyl-D-hexosamine residues in N-acetyl-beta-D-hexosaminides.</text>
        <dbReference type="EC" id="3.2.1.52"/>
    </reaction>
</comment>